<keyword evidence="6 10" id="KW-0812">Transmembrane</keyword>
<feature type="domain" description="PAS" evidence="11">
    <location>
        <begin position="33"/>
        <end position="132"/>
    </location>
</feature>
<dbReference type="InterPro" id="IPR006144">
    <property type="entry name" value="Secretion_HlyD_CS"/>
</dbReference>
<evidence type="ECO:0000256" key="7">
    <source>
        <dbReference type="ARBA" id="ARBA00022989"/>
    </source>
</evidence>
<reference evidence="16" key="1">
    <citation type="submission" date="2023-09" db="EMBL/GenBank/DDBJ databases">
        <title>Arcobacter tbilisiensis sp. nov. isolated from chicken meat in Tbilisi, Georgia.</title>
        <authorList>
            <person name="Matthias R."/>
            <person name="Zautner A.E."/>
        </authorList>
    </citation>
    <scope>NUCLEOTIDE SEQUENCE</scope>
    <source>
        <strain evidence="19">LEO 70</strain>
        <strain evidence="18">LEO 74</strain>
        <strain evidence="17">LEO 79</strain>
        <strain evidence="16">LEO 99</strain>
    </source>
</reference>
<feature type="coiled-coil region" evidence="9">
    <location>
        <begin position="386"/>
        <end position="438"/>
    </location>
</feature>
<protein>
    <submittedName>
        <fullName evidence="16">HlyD family type I secretion periplasmic adaptor subunit</fullName>
    </submittedName>
</protein>
<dbReference type="InterPro" id="IPR010129">
    <property type="entry name" value="T1SS_HlyD"/>
</dbReference>
<dbReference type="Gene3D" id="2.40.30.170">
    <property type="match status" value="1"/>
</dbReference>
<evidence type="ECO:0000256" key="8">
    <source>
        <dbReference type="ARBA" id="ARBA00023136"/>
    </source>
</evidence>
<reference evidence="14" key="2">
    <citation type="submission" date="2023-09" db="EMBL/GenBank/DDBJ databases">
        <title>Characterization of Arcobacter Isolates from Retail Chicken Sold in Supermarkets in Tbilisi, Georgia.</title>
        <authorList>
            <person name="Matthias R."/>
            <person name="Zautner A.E."/>
        </authorList>
    </citation>
    <scope>NUCLEOTIDE SEQUENCE</scope>
    <source>
        <strain evidence="15">LEO 108</strain>
        <strain evidence="14">LEO 109</strain>
    </source>
</reference>
<gene>
    <name evidence="15" type="ORF">RJG51_02585</name>
    <name evidence="14" type="ORF">RJG52_06840</name>
    <name evidence="16" type="ORF">RJG53_10655</name>
    <name evidence="18" type="ORF">RJG55_06840</name>
    <name evidence="17" type="ORF">RJG56_10535</name>
    <name evidence="19" type="ORF">RJG57_04530</name>
</gene>
<dbReference type="NCBIfam" id="TIGR00229">
    <property type="entry name" value="sensory_box"/>
    <property type="match status" value="1"/>
</dbReference>
<feature type="domain" description="AprE-like long alpha-helical hairpin" evidence="12">
    <location>
        <begin position="248"/>
        <end position="430"/>
    </location>
</feature>
<accession>A0AA96D0J3</accession>
<dbReference type="CDD" id="cd00130">
    <property type="entry name" value="PAS"/>
    <property type="match status" value="1"/>
</dbReference>
<dbReference type="SUPFAM" id="SSF111369">
    <property type="entry name" value="HlyD-like secretion proteins"/>
    <property type="match status" value="1"/>
</dbReference>
<evidence type="ECO:0000313" key="15">
    <source>
        <dbReference type="EMBL" id="WNL15085.1"/>
    </source>
</evidence>
<dbReference type="NCBIfam" id="TIGR01843">
    <property type="entry name" value="type_I_hlyD"/>
    <property type="match status" value="1"/>
</dbReference>
<evidence type="ECO:0000259" key="12">
    <source>
        <dbReference type="Pfam" id="PF25994"/>
    </source>
</evidence>
<evidence type="ECO:0000256" key="1">
    <source>
        <dbReference type="ARBA" id="ARBA00004377"/>
    </source>
</evidence>
<evidence type="ECO:0000256" key="6">
    <source>
        <dbReference type="ARBA" id="ARBA00022692"/>
    </source>
</evidence>
<evidence type="ECO:0000256" key="10">
    <source>
        <dbReference type="SAM" id="Phobius"/>
    </source>
</evidence>
<evidence type="ECO:0000256" key="5">
    <source>
        <dbReference type="ARBA" id="ARBA00022519"/>
    </source>
</evidence>
<evidence type="ECO:0000256" key="9">
    <source>
        <dbReference type="SAM" id="Coils"/>
    </source>
</evidence>
<evidence type="ECO:0000256" key="3">
    <source>
        <dbReference type="ARBA" id="ARBA00022448"/>
    </source>
</evidence>
<dbReference type="InterPro" id="IPR050739">
    <property type="entry name" value="MFP"/>
</dbReference>
<proteinExistence type="inferred from homology"/>
<dbReference type="EMBL" id="CP134844">
    <property type="protein sequence ID" value="WNL11643.1"/>
    <property type="molecule type" value="Genomic_DNA"/>
</dbReference>
<dbReference type="EMBL" id="CP134850">
    <property type="protein sequence ID" value="WNL21172.1"/>
    <property type="molecule type" value="Genomic_DNA"/>
</dbReference>
<comment type="subcellular location">
    <subcellularLocation>
        <location evidence="1">Cell inner membrane</location>
        <topology evidence="1">Single-pass membrane protein</topology>
    </subcellularLocation>
</comment>
<dbReference type="EMBL" id="CP134851">
    <property type="protein sequence ID" value="WNL22667.1"/>
    <property type="molecule type" value="Genomic_DNA"/>
</dbReference>
<keyword evidence="9" id="KW-0175">Coiled coil</keyword>
<dbReference type="InterPro" id="IPR000014">
    <property type="entry name" value="PAS"/>
</dbReference>
<dbReference type="GO" id="GO:0005886">
    <property type="term" value="C:plasma membrane"/>
    <property type="evidence" value="ECO:0007669"/>
    <property type="project" value="UniProtKB-SubCell"/>
</dbReference>
<dbReference type="Pfam" id="PF13426">
    <property type="entry name" value="PAS_9"/>
    <property type="match status" value="1"/>
</dbReference>
<organism evidence="16">
    <name type="scientific">Arcobacter sp. AZ-2023</name>
    <dbReference type="NCBI Taxonomy" id="3074453"/>
    <lineage>
        <taxon>Bacteria</taxon>
        <taxon>Pseudomonadati</taxon>
        <taxon>Campylobacterota</taxon>
        <taxon>Epsilonproteobacteria</taxon>
        <taxon>Campylobacterales</taxon>
        <taxon>Arcobacteraceae</taxon>
        <taxon>Arcobacter</taxon>
    </lineage>
</organism>
<keyword evidence="8 10" id="KW-0472">Membrane</keyword>
<evidence type="ECO:0000259" key="11">
    <source>
        <dbReference type="Pfam" id="PF13426"/>
    </source>
</evidence>
<evidence type="ECO:0000313" key="14">
    <source>
        <dbReference type="EMBL" id="WNL11643.1"/>
    </source>
</evidence>
<dbReference type="Pfam" id="PF25994">
    <property type="entry name" value="HH_AprE"/>
    <property type="match status" value="1"/>
</dbReference>
<sequence length="582" mass="66378">MSNKDNSVSSIDKLTKSFRFQNRELLDNYVILAITDKNGIINHVSTNLCKVFLYKTSELLDKPYSFLISKDSIKTFEIQFNDAKENKSIWKGEIKHSSSTDNIIWTDTIITPLFDDNNELIGFILASNDITQEKRLKKINEENLLKKKYDNSILEFMPSISAAVLLKNASSLHKILWIICFTVIISLLWAYFSKVDDIVKTTGKIITTNNIQTISTIYSGRLEEIFVKEGSYVKEGDTLLQISTEDVKSDFEKKQLEKLSTLAKIARVNAEANMEKIVPDEYILEKNSELMNNEIILFESNLNKLNTTINILNEQIKQKENELKENEGKLIVLNNSHLLLTKEIDIKKVLVNDKIISEVDFLQLKRRYNDTELELKNTQSMIPILKSSITELYENIEDAKEKYKNDAKNQIVESYSKLKTIEEEINLLNDKINNSIIRSPRNGTVNVITVKTKGEAISPGKILIEIIPETDYVIAEAKVSPSKIGFLYVGIPARLKLHAYDFSLYGGLDGEVSYISADTIFDENTKEENYTIHIKSNQKYVGDNQNLAIRPGMTLDADIITGKKTILDYILRPVLKTLQIEG</sequence>
<dbReference type="EMBL" id="CP134852">
    <property type="protein sequence ID" value="WNL26442.1"/>
    <property type="molecule type" value="Genomic_DNA"/>
</dbReference>
<keyword evidence="3" id="KW-0813">Transport</keyword>
<dbReference type="InterPro" id="IPR058781">
    <property type="entry name" value="HH_AprE-like"/>
</dbReference>
<comment type="similarity">
    <text evidence="2">Belongs to the membrane fusion protein (MFP) (TC 8.A.1) family.</text>
</comment>
<feature type="transmembrane region" description="Helical" evidence="10">
    <location>
        <begin position="175"/>
        <end position="192"/>
    </location>
</feature>
<dbReference type="Gene3D" id="2.40.50.100">
    <property type="match status" value="1"/>
</dbReference>
<dbReference type="EMBL" id="CP134845">
    <property type="protein sequence ID" value="WNL15085.1"/>
    <property type="molecule type" value="Genomic_DNA"/>
</dbReference>
<feature type="domain" description="AprE-like beta-barrel" evidence="13">
    <location>
        <begin position="474"/>
        <end position="562"/>
    </location>
</feature>
<dbReference type="EMBL" id="CP134849">
    <property type="protein sequence ID" value="WNL19033.1"/>
    <property type="molecule type" value="Genomic_DNA"/>
</dbReference>
<evidence type="ECO:0000313" key="18">
    <source>
        <dbReference type="EMBL" id="WNL22667.1"/>
    </source>
</evidence>
<feature type="coiled-coil region" evidence="9">
    <location>
        <begin position="302"/>
        <end position="336"/>
    </location>
</feature>
<dbReference type="InterPro" id="IPR035965">
    <property type="entry name" value="PAS-like_dom_sf"/>
</dbReference>
<dbReference type="AlphaFoldDB" id="A0AA96D0J3"/>
<keyword evidence="7 10" id="KW-1133">Transmembrane helix</keyword>
<dbReference type="PANTHER" id="PTHR30386">
    <property type="entry name" value="MEMBRANE FUSION SUBUNIT OF EMRAB-TOLC MULTIDRUG EFFLUX PUMP"/>
    <property type="match status" value="1"/>
</dbReference>
<evidence type="ECO:0000259" key="13">
    <source>
        <dbReference type="Pfam" id="PF26002"/>
    </source>
</evidence>
<keyword evidence="4" id="KW-1003">Cell membrane</keyword>
<dbReference type="SUPFAM" id="SSF55785">
    <property type="entry name" value="PYP-like sensor domain (PAS domain)"/>
    <property type="match status" value="1"/>
</dbReference>
<dbReference type="Pfam" id="PF26002">
    <property type="entry name" value="Beta-barrel_AprE"/>
    <property type="match status" value="1"/>
</dbReference>
<dbReference type="Gene3D" id="3.30.450.20">
    <property type="entry name" value="PAS domain"/>
    <property type="match status" value="1"/>
</dbReference>
<name>A0AA96D0J3_9BACT</name>
<evidence type="ECO:0000313" key="17">
    <source>
        <dbReference type="EMBL" id="WNL21172.1"/>
    </source>
</evidence>
<evidence type="ECO:0000313" key="19">
    <source>
        <dbReference type="EMBL" id="WNL26442.1"/>
    </source>
</evidence>
<keyword evidence="5" id="KW-0997">Cell inner membrane</keyword>
<evidence type="ECO:0000313" key="16">
    <source>
        <dbReference type="EMBL" id="WNL19033.1"/>
    </source>
</evidence>
<dbReference type="PANTHER" id="PTHR30386:SF26">
    <property type="entry name" value="TRANSPORT PROTEIN COMB"/>
    <property type="match status" value="1"/>
</dbReference>
<dbReference type="InterPro" id="IPR058982">
    <property type="entry name" value="Beta-barrel_AprE"/>
</dbReference>
<evidence type="ECO:0000256" key="4">
    <source>
        <dbReference type="ARBA" id="ARBA00022475"/>
    </source>
</evidence>
<evidence type="ECO:0000256" key="2">
    <source>
        <dbReference type="ARBA" id="ARBA00009477"/>
    </source>
</evidence>
<dbReference type="PRINTS" id="PR01490">
    <property type="entry name" value="RTXTOXIND"/>
</dbReference>
<dbReference type="PROSITE" id="PS00543">
    <property type="entry name" value="HLYD_FAMILY"/>
    <property type="match status" value="1"/>
</dbReference>
<dbReference type="GO" id="GO:0009306">
    <property type="term" value="P:protein secretion"/>
    <property type="evidence" value="ECO:0007669"/>
    <property type="project" value="InterPro"/>
</dbReference>